<protein>
    <submittedName>
        <fullName evidence="1">Uncharacterized protein</fullName>
    </submittedName>
</protein>
<evidence type="ECO:0000313" key="1">
    <source>
        <dbReference type="EMBL" id="SVE22487.1"/>
    </source>
</evidence>
<sequence>MGTSEISEVYLKSLLFSHYNIVAVY</sequence>
<dbReference type="EMBL" id="UINC01202602">
    <property type="protein sequence ID" value="SVE22487.1"/>
    <property type="molecule type" value="Genomic_DNA"/>
</dbReference>
<proteinExistence type="predicted"/>
<dbReference type="AlphaFoldDB" id="A0A383BQT3"/>
<accession>A0A383BQT3</accession>
<organism evidence="1">
    <name type="scientific">marine metagenome</name>
    <dbReference type="NCBI Taxonomy" id="408172"/>
    <lineage>
        <taxon>unclassified sequences</taxon>
        <taxon>metagenomes</taxon>
        <taxon>ecological metagenomes</taxon>
    </lineage>
</organism>
<gene>
    <name evidence="1" type="ORF">METZ01_LOCUS475341</name>
</gene>
<reference evidence="1" key="1">
    <citation type="submission" date="2018-05" db="EMBL/GenBank/DDBJ databases">
        <authorList>
            <person name="Lanie J.A."/>
            <person name="Ng W.-L."/>
            <person name="Kazmierczak K.M."/>
            <person name="Andrzejewski T.M."/>
            <person name="Davidsen T.M."/>
            <person name="Wayne K.J."/>
            <person name="Tettelin H."/>
            <person name="Glass J.I."/>
            <person name="Rusch D."/>
            <person name="Podicherti R."/>
            <person name="Tsui H.-C.T."/>
            <person name="Winkler M.E."/>
        </authorList>
    </citation>
    <scope>NUCLEOTIDE SEQUENCE</scope>
</reference>
<feature type="non-terminal residue" evidence="1">
    <location>
        <position position="25"/>
    </location>
</feature>
<name>A0A383BQT3_9ZZZZ</name>